<dbReference type="PROSITE" id="PS51257">
    <property type="entry name" value="PROKAR_LIPOPROTEIN"/>
    <property type="match status" value="1"/>
</dbReference>
<evidence type="ECO:0000256" key="1">
    <source>
        <dbReference type="ARBA" id="ARBA00010062"/>
    </source>
</evidence>
<dbReference type="SUPFAM" id="SSF53822">
    <property type="entry name" value="Periplasmic binding protein-like I"/>
    <property type="match status" value="1"/>
</dbReference>
<evidence type="ECO:0000313" key="6">
    <source>
        <dbReference type="Proteomes" id="UP000003240"/>
    </source>
</evidence>
<keyword evidence="5" id="KW-0675">Receptor</keyword>
<feature type="domain" description="Leucine-binding protein" evidence="4">
    <location>
        <begin position="38"/>
        <end position="404"/>
    </location>
</feature>
<evidence type="ECO:0000256" key="3">
    <source>
        <dbReference type="SAM" id="SignalP"/>
    </source>
</evidence>
<dbReference type="EMBL" id="AFGF01000056">
    <property type="protein sequence ID" value="EGO64455.1"/>
    <property type="molecule type" value="Genomic_DNA"/>
</dbReference>
<evidence type="ECO:0000256" key="2">
    <source>
        <dbReference type="ARBA" id="ARBA00022729"/>
    </source>
</evidence>
<sequence>MHQNKKTVLPFFIFLIALSMIAAGCSSVSKESPAAAKEVKIGTIFPMTGAAAVTGVDLMNGIQLAAEIINGDYPDLDLPLAKGTGLPNLGGAKLVIVSGDHQGSAEKGMSEAERLITQEKVVALMGSYHSAVTATASQVAERNGIPFLNDSSTSPSLVQRNFKWFFRTTPDDDMFADNFFQFMNDLKEKKLLSEAKLGIIYENTLWGSDVGKAENRFAGQYGYTVATDMAYPAKSTNVTSEVQKLKASGSNILLQASYASDAILYMKAYKELDYNPDAILAMDAGFIDTEFLKALGKDGEYIFSREVWALDLAKNKPIVEKVNALYKQKYGVNMNGNTARAFTGVMVLADAINRAGSTDPAAIKKALEETNIPANQLIMPWKGVKFDPATHQNILGSGIIVQIQNGEYVTVWPWNLASEDIVWPMPKWSERK</sequence>
<dbReference type="Gene3D" id="3.40.50.2300">
    <property type="match status" value="2"/>
</dbReference>
<dbReference type="eggNOG" id="COG0683">
    <property type="taxonomic scope" value="Bacteria"/>
</dbReference>
<evidence type="ECO:0000259" key="4">
    <source>
        <dbReference type="Pfam" id="PF13458"/>
    </source>
</evidence>
<dbReference type="Proteomes" id="UP000003240">
    <property type="component" value="Unassembled WGS sequence"/>
</dbReference>
<dbReference type="PANTHER" id="PTHR30483:SF37">
    <property type="entry name" value="ABC TRANSPORTER SUBSTRATE-BINDING PROTEIN"/>
    <property type="match status" value="1"/>
</dbReference>
<keyword evidence="2 3" id="KW-0732">Signal</keyword>
<dbReference type="InterPro" id="IPR028082">
    <property type="entry name" value="Peripla_BP_I"/>
</dbReference>
<feature type="signal peptide" evidence="3">
    <location>
        <begin position="1"/>
        <end position="22"/>
    </location>
</feature>
<proteinExistence type="inferred from homology"/>
<gene>
    <name evidence="5" type="ORF">ALO_08138</name>
</gene>
<name>F7NHT0_9FIRM</name>
<dbReference type="PANTHER" id="PTHR30483">
    <property type="entry name" value="LEUCINE-SPECIFIC-BINDING PROTEIN"/>
    <property type="match status" value="1"/>
</dbReference>
<accession>F7NHT0</accession>
<dbReference type="InterPro" id="IPR051010">
    <property type="entry name" value="BCAA_transport"/>
</dbReference>
<keyword evidence="6" id="KW-1185">Reference proteome</keyword>
<reference evidence="5 6" key="1">
    <citation type="journal article" date="2011" name="EMBO J.">
        <title>Structural diversity of bacterial flagellar motors.</title>
        <authorList>
            <person name="Chen S."/>
            <person name="Beeby M."/>
            <person name="Murphy G.E."/>
            <person name="Leadbetter J.R."/>
            <person name="Hendrixson D.R."/>
            <person name="Briegel A."/>
            <person name="Li Z."/>
            <person name="Shi J."/>
            <person name="Tocheva E.I."/>
            <person name="Muller A."/>
            <person name="Dobro M.J."/>
            <person name="Jensen G.J."/>
        </authorList>
    </citation>
    <scope>NUCLEOTIDE SEQUENCE [LARGE SCALE GENOMIC DNA]</scope>
    <source>
        <strain evidence="5 6">DSM 6540</strain>
    </source>
</reference>
<dbReference type="STRING" id="1009370.ALO_08138"/>
<feature type="chain" id="PRO_5038374755" evidence="3">
    <location>
        <begin position="23"/>
        <end position="432"/>
    </location>
</feature>
<protein>
    <submittedName>
        <fullName evidence="5">Receptor family ligand binding region family protein 19</fullName>
    </submittedName>
</protein>
<evidence type="ECO:0000313" key="5">
    <source>
        <dbReference type="EMBL" id="EGO64455.1"/>
    </source>
</evidence>
<comment type="caution">
    <text evidence="5">The sequence shown here is derived from an EMBL/GenBank/DDBJ whole genome shotgun (WGS) entry which is preliminary data.</text>
</comment>
<dbReference type="AlphaFoldDB" id="F7NHT0"/>
<comment type="similarity">
    <text evidence="1">Belongs to the leucine-binding protein family.</text>
</comment>
<dbReference type="InterPro" id="IPR028081">
    <property type="entry name" value="Leu-bd"/>
</dbReference>
<dbReference type="CDD" id="cd06340">
    <property type="entry name" value="PBP1_ABC_ligand_binding-like"/>
    <property type="match status" value="1"/>
</dbReference>
<organism evidence="5 6">
    <name type="scientific">Acetonema longum DSM 6540</name>
    <dbReference type="NCBI Taxonomy" id="1009370"/>
    <lineage>
        <taxon>Bacteria</taxon>
        <taxon>Bacillati</taxon>
        <taxon>Bacillota</taxon>
        <taxon>Negativicutes</taxon>
        <taxon>Acetonemataceae</taxon>
        <taxon>Acetonema</taxon>
    </lineage>
</organism>
<dbReference type="Pfam" id="PF13458">
    <property type="entry name" value="Peripla_BP_6"/>
    <property type="match status" value="1"/>
</dbReference>